<proteinExistence type="predicted"/>
<organism evidence="3 4">
    <name type="scientific">Novosphingobium organovorum</name>
    <dbReference type="NCBI Taxonomy" id="2930092"/>
    <lineage>
        <taxon>Bacteria</taxon>
        <taxon>Pseudomonadati</taxon>
        <taxon>Pseudomonadota</taxon>
        <taxon>Alphaproteobacteria</taxon>
        <taxon>Sphingomonadales</taxon>
        <taxon>Sphingomonadaceae</taxon>
        <taxon>Novosphingobium</taxon>
    </lineage>
</organism>
<dbReference type="Proteomes" id="UP001162881">
    <property type="component" value="Unassembled WGS sequence"/>
</dbReference>
<protein>
    <submittedName>
        <fullName evidence="3">Alginate export family protein</fullName>
    </submittedName>
</protein>
<gene>
    <name evidence="3" type="ORF">MTR62_04550</name>
</gene>
<evidence type="ECO:0000259" key="2">
    <source>
        <dbReference type="Pfam" id="PF13372"/>
    </source>
</evidence>
<dbReference type="RefSeq" id="WP_244017407.1">
    <property type="nucleotide sequence ID" value="NZ_JALHLF010000009.1"/>
</dbReference>
<dbReference type="Pfam" id="PF13372">
    <property type="entry name" value="Alginate_exp"/>
    <property type="match status" value="1"/>
</dbReference>
<name>A0ABT0BAJ8_9SPHN</name>
<feature type="signal peptide" evidence="1">
    <location>
        <begin position="1"/>
        <end position="31"/>
    </location>
</feature>
<dbReference type="InterPro" id="IPR025388">
    <property type="entry name" value="Alginate_export_dom"/>
</dbReference>
<evidence type="ECO:0000313" key="4">
    <source>
        <dbReference type="Proteomes" id="UP001162881"/>
    </source>
</evidence>
<keyword evidence="1" id="KW-0732">Signal</keyword>
<feature type="chain" id="PRO_5046978480" evidence="1">
    <location>
        <begin position="32"/>
        <end position="472"/>
    </location>
</feature>
<sequence length="472" mass="50117">MIESTHRAWRAPFACALPAGLFLVCASPALAQSTAASGSAPTLQGALGDPDGLTIKGTVRARYEAIDNQFRPGLDRNSDALLLQTDLQIEYDTGPVRVGTEITDSRAYGGGTGSSLSTTEVNALAVTQAYLAFDLGSALGAGSTTTFEAGRFTMDLGSRRLSARNSYRNTINAFTGFRADWKGAKGQKFTAFYTMPVVRLPDDQDGILDNDVHADSQSFDLTFWGAFASTPIAGGAATLETYFYGLDENDTPDTATTNRHLRTPGARLHRAAKAGTIDFDIEGAYQFGNVRASKSASAARLDVSAYFAHGELGYTFASGWAPRVAFELDVASGNKGGGSYNRFDTLYGARRFEFGPTSLYGALGRNNIRSIGLLASAKPSKRLALTGMYRAAWADSVDDSFASTKVSDTSGDVGRFAAHQIEARASYWLVPKVLQVEAGGAVLIDGDFLKHASGATGNGDTRYGYASATVHF</sequence>
<comment type="caution">
    <text evidence="3">The sequence shown here is derived from an EMBL/GenBank/DDBJ whole genome shotgun (WGS) entry which is preliminary data.</text>
</comment>
<evidence type="ECO:0000313" key="3">
    <source>
        <dbReference type="EMBL" id="MCJ2181974.1"/>
    </source>
</evidence>
<reference evidence="3" key="1">
    <citation type="submission" date="2022-03" db="EMBL/GenBank/DDBJ databases">
        <title>Identification of a novel bacterium isolated from mangrove sediments.</title>
        <authorList>
            <person name="Pan X."/>
        </authorList>
    </citation>
    <scope>NUCLEOTIDE SEQUENCE</scope>
    <source>
        <strain evidence="3">B1949</strain>
    </source>
</reference>
<evidence type="ECO:0000256" key="1">
    <source>
        <dbReference type="SAM" id="SignalP"/>
    </source>
</evidence>
<feature type="domain" description="Alginate export" evidence="2">
    <location>
        <begin position="53"/>
        <end position="458"/>
    </location>
</feature>
<accession>A0ABT0BAJ8</accession>
<keyword evidence="4" id="KW-1185">Reference proteome</keyword>
<dbReference type="EMBL" id="JALHLF010000009">
    <property type="protein sequence ID" value="MCJ2181974.1"/>
    <property type="molecule type" value="Genomic_DNA"/>
</dbReference>